<evidence type="ECO:0000256" key="3">
    <source>
        <dbReference type="ARBA" id="ARBA00022490"/>
    </source>
</evidence>
<proteinExistence type="inferred from homology"/>
<keyword evidence="3" id="KW-0963">Cytoplasm</keyword>
<comment type="subcellular location">
    <subcellularLocation>
        <location evidence="1">Cytoplasm</location>
    </subcellularLocation>
</comment>
<feature type="zinc finger region" description="FLZ-type" evidence="5">
    <location>
        <begin position="61"/>
        <end position="105"/>
    </location>
</feature>
<dbReference type="GO" id="GO:0005737">
    <property type="term" value="C:cytoplasm"/>
    <property type="evidence" value="ECO:0007669"/>
    <property type="project" value="UniProtKB-SubCell"/>
</dbReference>
<protein>
    <recommendedName>
        <fullName evidence="7">FLZ-type domain-containing protein</fullName>
    </recommendedName>
</protein>
<dbReference type="Proteomes" id="UP000824469">
    <property type="component" value="Unassembled WGS sequence"/>
</dbReference>
<sequence>MLGKRPRPLMNRTTSMSHIGTVFEMVQENVRFPLGHMEDFSGPRACYSGVFFCGEEPAQAHFLDACRMCNRRLGDGRDIYMYRGDSAFCSEECRQQQIAIDERKEKSSANVTGMKKGKVQVGSSSSSTNNKANFKAQAETVAAA</sequence>
<feature type="domain" description="FLZ-type" evidence="7">
    <location>
        <begin position="61"/>
        <end position="105"/>
    </location>
</feature>
<evidence type="ECO:0000313" key="8">
    <source>
        <dbReference type="EMBL" id="KAH9321022.1"/>
    </source>
</evidence>
<dbReference type="AlphaFoldDB" id="A0AA38LHH2"/>
<dbReference type="InterPro" id="IPR007650">
    <property type="entry name" value="Zf-FLZ_dom"/>
</dbReference>
<accession>A0AA38LHH2</accession>
<dbReference type="PANTHER" id="PTHR33059">
    <property type="entry name" value="FCS-LIKE ZINC FINGER 5"/>
    <property type="match status" value="1"/>
</dbReference>
<comment type="similarity">
    <text evidence="2">Belongs to the FLZ family.</text>
</comment>
<evidence type="ECO:0000313" key="9">
    <source>
        <dbReference type="Proteomes" id="UP000824469"/>
    </source>
</evidence>
<dbReference type="PANTHER" id="PTHR33059:SF4">
    <property type="entry name" value="FCS-LIKE ZINC FINGER 5"/>
    <property type="match status" value="1"/>
</dbReference>
<dbReference type="Pfam" id="PF04570">
    <property type="entry name" value="zf-FLZ"/>
    <property type="match status" value="1"/>
</dbReference>
<evidence type="ECO:0000256" key="1">
    <source>
        <dbReference type="ARBA" id="ARBA00004496"/>
    </source>
</evidence>
<reference evidence="8 9" key="1">
    <citation type="journal article" date="2021" name="Nat. Plants">
        <title>The Taxus genome provides insights into paclitaxel biosynthesis.</title>
        <authorList>
            <person name="Xiong X."/>
            <person name="Gou J."/>
            <person name="Liao Q."/>
            <person name="Li Y."/>
            <person name="Zhou Q."/>
            <person name="Bi G."/>
            <person name="Li C."/>
            <person name="Du R."/>
            <person name="Wang X."/>
            <person name="Sun T."/>
            <person name="Guo L."/>
            <person name="Liang H."/>
            <person name="Lu P."/>
            <person name="Wu Y."/>
            <person name="Zhang Z."/>
            <person name="Ro D.K."/>
            <person name="Shang Y."/>
            <person name="Huang S."/>
            <person name="Yan J."/>
        </authorList>
    </citation>
    <scope>NUCLEOTIDE SEQUENCE [LARGE SCALE GENOMIC DNA]</scope>
    <source>
        <strain evidence="8">Ta-2019</strain>
    </source>
</reference>
<keyword evidence="4" id="KW-0479">Metal-binding</keyword>
<dbReference type="PROSITE" id="PS51795">
    <property type="entry name" value="ZF_FLZ"/>
    <property type="match status" value="1"/>
</dbReference>
<dbReference type="GO" id="GO:0046872">
    <property type="term" value="F:metal ion binding"/>
    <property type="evidence" value="ECO:0007669"/>
    <property type="project" value="UniProtKB-KW"/>
</dbReference>
<organism evidence="8 9">
    <name type="scientific">Taxus chinensis</name>
    <name type="common">Chinese yew</name>
    <name type="synonym">Taxus wallichiana var. chinensis</name>
    <dbReference type="NCBI Taxonomy" id="29808"/>
    <lineage>
        <taxon>Eukaryota</taxon>
        <taxon>Viridiplantae</taxon>
        <taxon>Streptophyta</taxon>
        <taxon>Embryophyta</taxon>
        <taxon>Tracheophyta</taxon>
        <taxon>Spermatophyta</taxon>
        <taxon>Pinopsida</taxon>
        <taxon>Pinidae</taxon>
        <taxon>Conifers II</taxon>
        <taxon>Cupressales</taxon>
        <taxon>Taxaceae</taxon>
        <taxon>Taxus</taxon>
    </lineage>
</organism>
<name>A0AA38LHH2_TAXCH</name>
<feature type="region of interest" description="Disordered" evidence="6">
    <location>
        <begin position="104"/>
        <end position="144"/>
    </location>
</feature>
<evidence type="ECO:0000256" key="5">
    <source>
        <dbReference type="PROSITE-ProRule" id="PRU01131"/>
    </source>
</evidence>
<keyword evidence="9" id="KW-1185">Reference proteome</keyword>
<evidence type="ECO:0000256" key="4">
    <source>
        <dbReference type="ARBA" id="ARBA00022723"/>
    </source>
</evidence>
<evidence type="ECO:0000259" key="7">
    <source>
        <dbReference type="PROSITE" id="PS51795"/>
    </source>
</evidence>
<gene>
    <name evidence="8" type="ORF">KI387_015661</name>
</gene>
<evidence type="ECO:0000256" key="2">
    <source>
        <dbReference type="ARBA" id="ARBA00009374"/>
    </source>
</evidence>
<dbReference type="OMA" id="HECRERQ"/>
<dbReference type="EMBL" id="JAHRHJ020000003">
    <property type="protein sequence ID" value="KAH9321022.1"/>
    <property type="molecule type" value="Genomic_DNA"/>
</dbReference>
<evidence type="ECO:0000256" key="6">
    <source>
        <dbReference type="SAM" id="MobiDB-lite"/>
    </source>
</evidence>
<comment type="caution">
    <text evidence="8">The sequence shown here is derived from an EMBL/GenBank/DDBJ whole genome shotgun (WGS) entry which is preliminary data.</text>
</comment>